<dbReference type="InterPro" id="IPR017275">
    <property type="entry name" value="Transcription_factor_FapR"/>
</dbReference>
<sequence length="207" mass="23167">MARMERQERQRWLAEYVRRHPLVTDEELARQLKVSVPTVRLDRMALGIPELRRRTEGLAQRAIEGVRSLGREEMVGELIELELGRYGSSRLVTDLTMAFARTGVVRGHYLFAQADSLAIAVINGDVVLTGLANAKFKRPVMAGEELVARAEVIRRERQRAVVLVVTQSGSDVVFRAKFVVFALDPYRLGGKSPTVAGDRTERGPEQA</sequence>
<dbReference type="AlphaFoldDB" id="A0A6F8ZGV4"/>
<evidence type="ECO:0000256" key="5">
    <source>
        <dbReference type="ARBA" id="ARBA00023098"/>
    </source>
</evidence>
<protein>
    <submittedName>
        <fullName evidence="10">Transcription factor controlling fatty acid and phospholipid metabolism (FapR - malonyl-Coa)</fullName>
    </submittedName>
</protein>
<name>A0A6F8ZGV4_9FIRM</name>
<evidence type="ECO:0000256" key="2">
    <source>
        <dbReference type="ARBA" id="ARBA00022516"/>
    </source>
</evidence>
<keyword evidence="3" id="KW-0276">Fatty acid metabolism</keyword>
<evidence type="ECO:0000259" key="9">
    <source>
        <dbReference type="Pfam" id="PF03061"/>
    </source>
</evidence>
<keyword evidence="11" id="KW-1185">Reference proteome</keyword>
<keyword evidence="4" id="KW-0805">Transcription regulation</keyword>
<dbReference type="InterPro" id="IPR036390">
    <property type="entry name" value="WH_DNA-bd_sf"/>
</dbReference>
<evidence type="ECO:0000313" key="11">
    <source>
        <dbReference type="Proteomes" id="UP000503399"/>
    </source>
</evidence>
<dbReference type="SUPFAM" id="SSF54637">
    <property type="entry name" value="Thioesterase/thiol ester dehydrase-isomerase"/>
    <property type="match status" value="1"/>
</dbReference>
<evidence type="ECO:0000256" key="4">
    <source>
        <dbReference type="ARBA" id="ARBA00023015"/>
    </source>
</evidence>
<dbReference type="InterPro" id="IPR029069">
    <property type="entry name" value="HotDog_dom_sf"/>
</dbReference>
<accession>A0A6F8ZGV4</accession>
<keyword evidence="5" id="KW-0443">Lipid metabolism</keyword>
<dbReference type="InterPro" id="IPR006683">
    <property type="entry name" value="Thioestr_dom"/>
</dbReference>
<dbReference type="Pfam" id="PF03061">
    <property type="entry name" value="4HBT"/>
    <property type="match status" value="1"/>
</dbReference>
<gene>
    <name evidence="10" type="primary">fapR</name>
    <name evidence="10" type="ORF">R50_1616</name>
</gene>
<dbReference type="InterPro" id="IPR036388">
    <property type="entry name" value="WH-like_DNA-bd_sf"/>
</dbReference>
<reference evidence="10 11" key="1">
    <citation type="submission" date="2020-02" db="EMBL/GenBank/DDBJ databases">
        <authorList>
            <person name="Hogendoorn C."/>
        </authorList>
    </citation>
    <scope>NUCLEOTIDE SEQUENCE [LARGE SCALE GENOMIC DNA]</scope>
    <source>
        <strain evidence="10">R501</strain>
    </source>
</reference>
<dbReference type="GO" id="GO:0045892">
    <property type="term" value="P:negative regulation of DNA-templated transcription"/>
    <property type="evidence" value="ECO:0007669"/>
    <property type="project" value="InterPro"/>
</dbReference>
<dbReference type="GO" id="GO:0006633">
    <property type="term" value="P:fatty acid biosynthetic process"/>
    <property type="evidence" value="ECO:0007669"/>
    <property type="project" value="UniProtKB-KW"/>
</dbReference>
<dbReference type="CDD" id="cd03440">
    <property type="entry name" value="hot_dog"/>
    <property type="match status" value="1"/>
</dbReference>
<feature type="domain" description="Thioesterase" evidence="9">
    <location>
        <begin position="111"/>
        <end position="164"/>
    </location>
</feature>
<dbReference type="EMBL" id="LR778114">
    <property type="protein sequence ID" value="CAB1129117.1"/>
    <property type="molecule type" value="Genomic_DNA"/>
</dbReference>
<evidence type="ECO:0000256" key="7">
    <source>
        <dbReference type="ARBA" id="ARBA00023160"/>
    </source>
</evidence>
<dbReference type="PIRSF" id="PIRSF037733">
    <property type="entry name" value="Transcription_factor_FapR"/>
    <property type="match status" value="1"/>
</dbReference>
<keyword evidence="2" id="KW-0444">Lipid biosynthesis</keyword>
<dbReference type="GO" id="GO:0003700">
    <property type="term" value="F:DNA-binding transcription factor activity"/>
    <property type="evidence" value="ECO:0007669"/>
    <property type="project" value="InterPro"/>
</dbReference>
<evidence type="ECO:0000256" key="3">
    <source>
        <dbReference type="ARBA" id="ARBA00022832"/>
    </source>
</evidence>
<keyword evidence="8" id="KW-0804">Transcription</keyword>
<evidence type="ECO:0000256" key="8">
    <source>
        <dbReference type="ARBA" id="ARBA00023163"/>
    </source>
</evidence>
<dbReference type="Gene3D" id="3.10.129.10">
    <property type="entry name" value="Hotdog Thioesterase"/>
    <property type="match status" value="1"/>
</dbReference>
<dbReference type="SUPFAM" id="SSF46785">
    <property type="entry name" value="Winged helix' DNA-binding domain"/>
    <property type="match status" value="1"/>
</dbReference>
<proteinExistence type="predicted"/>
<keyword evidence="6" id="KW-0238">DNA-binding</keyword>
<dbReference type="GO" id="GO:0003677">
    <property type="term" value="F:DNA binding"/>
    <property type="evidence" value="ECO:0007669"/>
    <property type="project" value="UniProtKB-KW"/>
</dbReference>
<evidence type="ECO:0000256" key="6">
    <source>
        <dbReference type="ARBA" id="ARBA00023125"/>
    </source>
</evidence>
<keyword evidence="7" id="KW-0275">Fatty acid biosynthesis</keyword>
<dbReference type="Gene3D" id="1.10.10.10">
    <property type="entry name" value="Winged helix-like DNA-binding domain superfamily/Winged helix DNA-binding domain"/>
    <property type="match status" value="1"/>
</dbReference>
<dbReference type="KEGG" id="hfv:R50_1616"/>
<evidence type="ECO:0000256" key="1">
    <source>
        <dbReference type="ARBA" id="ARBA00022491"/>
    </source>
</evidence>
<dbReference type="GO" id="GO:0045717">
    <property type="term" value="P:negative regulation of fatty acid biosynthetic process"/>
    <property type="evidence" value="ECO:0007669"/>
    <property type="project" value="InterPro"/>
</dbReference>
<organism evidence="10 11">
    <name type="scientific">Candidatus Hydrogenisulfobacillus filiaventi</name>
    <dbReference type="NCBI Taxonomy" id="2707344"/>
    <lineage>
        <taxon>Bacteria</taxon>
        <taxon>Bacillati</taxon>
        <taxon>Bacillota</taxon>
        <taxon>Clostridia</taxon>
        <taxon>Eubacteriales</taxon>
        <taxon>Clostridiales Family XVII. Incertae Sedis</taxon>
        <taxon>Candidatus Hydrogenisulfobacillus</taxon>
    </lineage>
</organism>
<keyword evidence="1" id="KW-0678">Repressor</keyword>
<evidence type="ECO:0000313" key="10">
    <source>
        <dbReference type="EMBL" id="CAB1129117.1"/>
    </source>
</evidence>
<dbReference type="Proteomes" id="UP000503399">
    <property type="component" value="Chromosome"/>
</dbReference>
<dbReference type="NCBIfam" id="NF003359">
    <property type="entry name" value="PRK04424.1"/>
    <property type="match status" value="1"/>
</dbReference>